<evidence type="ECO:0000256" key="6">
    <source>
        <dbReference type="ARBA" id="ARBA00023242"/>
    </source>
</evidence>
<dbReference type="PANTHER" id="PTHR36562:SF5">
    <property type="entry name" value="SERINE_ARGININE REPETITIVE MATRIX 2"/>
    <property type="match status" value="1"/>
</dbReference>
<evidence type="ECO:0000259" key="9">
    <source>
        <dbReference type="SMART" id="SM01115"/>
    </source>
</evidence>
<dbReference type="InterPro" id="IPR013170">
    <property type="entry name" value="mRNA_splic_Cwf21_dom"/>
</dbReference>
<dbReference type="Gene3D" id="6.10.140.420">
    <property type="match status" value="1"/>
</dbReference>
<dbReference type="CDD" id="cd21372">
    <property type="entry name" value="cwf21_CWC21-like"/>
    <property type="match status" value="1"/>
</dbReference>
<feature type="region of interest" description="Disordered" evidence="8">
    <location>
        <begin position="1"/>
        <end position="38"/>
    </location>
</feature>
<keyword evidence="5" id="KW-0508">mRNA splicing</keyword>
<dbReference type="EMBL" id="JAVRRA010016674">
    <property type="protein sequence ID" value="KAK5201367.1"/>
    <property type="molecule type" value="Genomic_DNA"/>
</dbReference>
<keyword evidence="3" id="KW-0507">mRNA processing</keyword>
<feature type="compositionally biased region" description="Polar residues" evidence="8">
    <location>
        <begin position="95"/>
        <end position="107"/>
    </location>
</feature>
<dbReference type="InterPro" id="IPR051372">
    <property type="entry name" value="CWC21"/>
</dbReference>
<dbReference type="Pfam" id="PF08312">
    <property type="entry name" value="cwf21"/>
    <property type="match status" value="1"/>
</dbReference>
<evidence type="ECO:0000256" key="3">
    <source>
        <dbReference type="ARBA" id="ARBA00022664"/>
    </source>
</evidence>
<evidence type="ECO:0000313" key="11">
    <source>
        <dbReference type="Proteomes" id="UP001357485"/>
    </source>
</evidence>
<dbReference type="SMART" id="SM01115">
    <property type="entry name" value="cwf21"/>
    <property type="match status" value="1"/>
</dbReference>
<name>A0ABR0LP82_9PEZI</name>
<dbReference type="PANTHER" id="PTHR36562">
    <property type="entry name" value="SERINE/ARGININE REPETITIVE MATRIX 2"/>
    <property type="match status" value="1"/>
</dbReference>
<evidence type="ECO:0000313" key="10">
    <source>
        <dbReference type="EMBL" id="KAK5201367.1"/>
    </source>
</evidence>
<reference evidence="10 11" key="1">
    <citation type="submission" date="2023-08" db="EMBL/GenBank/DDBJ databases">
        <title>Black Yeasts Isolated from many extreme environments.</title>
        <authorList>
            <person name="Coleine C."/>
            <person name="Stajich J.E."/>
            <person name="Selbmann L."/>
        </authorList>
    </citation>
    <scope>NUCLEOTIDE SEQUENCE [LARGE SCALE GENOMIC DNA]</scope>
    <source>
        <strain evidence="10 11">CCFEE 536</strain>
    </source>
</reference>
<evidence type="ECO:0000256" key="7">
    <source>
        <dbReference type="SAM" id="Coils"/>
    </source>
</evidence>
<protein>
    <submittedName>
        <fullName evidence="10">RNA-splicing factor</fullName>
    </submittedName>
</protein>
<feature type="domain" description="CWF21" evidence="9">
    <location>
        <begin position="54"/>
        <end position="99"/>
    </location>
</feature>
<sequence length="166" mass="19275">MSSNVGLTTPRGSGTSGYVQRNLSHLKTRDNIAPYPKDFSTLKHRQRQPDQEILEHDRRREIEVKVFELRDRLEDEEVDEDDIEDQCTALRAKLTTEQKSTASSTNARGLKPHQVHELAAAKIEESEKLRRALGIKEDYEEGSHWKKQEDRLKDTKLHKGKEEEEE</sequence>
<evidence type="ECO:0000256" key="5">
    <source>
        <dbReference type="ARBA" id="ARBA00023187"/>
    </source>
</evidence>
<evidence type="ECO:0000256" key="4">
    <source>
        <dbReference type="ARBA" id="ARBA00022728"/>
    </source>
</evidence>
<keyword evidence="11" id="KW-1185">Reference proteome</keyword>
<keyword evidence="6" id="KW-0539">Nucleus</keyword>
<feature type="region of interest" description="Disordered" evidence="8">
    <location>
        <begin position="135"/>
        <end position="166"/>
    </location>
</feature>
<gene>
    <name evidence="10" type="primary">CWC21_1</name>
    <name evidence="10" type="ORF">LTR16_002918</name>
</gene>
<dbReference type="Proteomes" id="UP001357485">
    <property type="component" value="Unassembled WGS sequence"/>
</dbReference>
<keyword evidence="4" id="KW-0747">Spliceosome</keyword>
<evidence type="ECO:0000256" key="8">
    <source>
        <dbReference type="SAM" id="MobiDB-lite"/>
    </source>
</evidence>
<feature type="coiled-coil region" evidence="7">
    <location>
        <begin position="59"/>
        <end position="93"/>
    </location>
</feature>
<organism evidence="10 11">
    <name type="scientific">Cryomyces antarcticus</name>
    <dbReference type="NCBI Taxonomy" id="329879"/>
    <lineage>
        <taxon>Eukaryota</taxon>
        <taxon>Fungi</taxon>
        <taxon>Dikarya</taxon>
        <taxon>Ascomycota</taxon>
        <taxon>Pezizomycotina</taxon>
        <taxon>Dothideomycetes</taxon>
        <taxon>Dothideomycetes incertae sedis</taxon>
        <taxon>Cryomyces</taxon>
    </lineage>
</organism>
<comment type="subcellular location">
    <subcellularLocation>
        <location evidence="1">Nucleus</location>
    </subcellularLocation>
</comment>
<keyword evidence="7" id="KW-0175">Coiled coil</keyword>
<comment type="caution">
    <text evidence="10">The sequence shown here is derived from an EMBL/GenBank/DDBJ whole genome shotgun (WGS) entry which is preliminary data.</text>
</comment>
<accession>A0ABR0LP82</accession>
<feature type="region of interest" description="Disordered" evidence="8">
    <location>
        <begin position="95"/>
        <end position="114"/>
    </location>
</feature>
<feature type="compositionally biased region" description="Polar residues" evidence="8">
    <location>
        <begin position="1"/>
        <end position="25"/>
    </location>
</feature>
<evidence type="ECO:0000256" key="1">
    <source>
        <dbReference type="ARBA" id="ARBA00004123"/>
    </source>
</evidence>
<comment type="similarity">
    <text evidence="2">Belongs to the CWC21 family.</text>
</comment>
<evidence type="ECO:0000256" key="2">
    <source>
        <dbReference type="ARBA" id="ARBA00005954"/>
    </source>
</evidence>
<proteinExistence type="inferred from homology"/>